<dbReference type="Gene3D" id="3.20.20.10">
    <property type="entry name" value="Alanine racemase"/>
    <property type="match status" value="1"/>
</dbReference>
<evidence type="ECO:0000313" key="5">
    <source>
        <dbReference type="Proteomes" id="UP000241440"/>
    </source>
</evidence>
<dbReference type="CDD" id="cd06819">
    <property type="entry name" value="PLPDE_III_LS_D-TA"/>
    <property type="match status" value="1"/>
</dbReference>
<evidence type="ECO:0000259" key="3">
    <source>
        <dbReference type="SMART" id="SM01119"/>
    </source>
</evidence>
<protein>
    <submittedName>
        <fullName evidence="4">DSD1 family PLP-dependent enzyme</fullName>
    </submittedName>
</protein>
<keyword evidence="2" id="KW-0456">Lyase</keyword>
<dbReference type="SUPFAM" id="SSF51419">
    <property type="entry name" value="PLP-binding barrel"/>
    <property type="match status" value="1"/>
</dbReference>
<dbReference type="InterPro" id="IPR042208">
    <property type="entry name" value="D-ser_dehydrat-like_sf"/>
</dbReference>
<dbReference type="Gene3D" id="2.40.37.20">
    <property type="entry name" value="D-serine dehydratase-like domain"/>
    <property type="match status" value="1"/>
</dbReference>
<comment type="similarity">
    <text evidence="1">Belongs to the DSD1 family.</text>
</comment>
<gene>
    <name evidence="4" type="ORF">C0W41_08415</name>
</gene>
<dbReference type="Pfam" id="PF01168">
    <property type="entry name" value="Ala_racemase_N"/>
    <property type="match status" value="1"/>
</dbReference>
<dbReference type="InterPro" id="IPR029066">
    <property type="entry name" value="PLP-binding_barrel"/>
</dbReference>
<dbReference type="AlphaFoldDB" id="A0A855SER8"/>
<dbReference type="Pfam" id="PF14031">
    <property type="entry name" value="D-ser_dehydrat"/>
    <property type="match status" value="1"/>
</dbReference>
<dbReference type="InterPro" id="IPR026956">
    <property type="entry name" value="D-ser_dehydrat-like_dom"/>
</dbReference>
<dbReference type="GeneID" id="61229132"/>
<proteinExistence type="inferred from homology"/>
<name>A0A855SER8_PHOAN</name>
<sequence>MNIAQLPTPALIVDFDKMTNNIHEMQQRIDALQLNLRPHTKAHKSPTIAKMQIDAGAQGICTAKLGEAEVMAAGGINDILITTPIAGKNKIQRLLKLYQQYPDYRFIQVIDHKQHIIDISEAATDAGICIELMIEVESGQQRCGVEIGDDLISLIETINCSDGVSYVGLQAYSGHLQHIKGYQERNTQARTVVEDLFNYINNVLTPKGLAPEIVSGGGTGTYEAYQGLGFSEIQAGSYLFMDTTYQDIGDENDQYQNNQFDVTLKVLSTVISHPTPQRAIIDAGMKCLSIDLGMPKVESDDMLSYKTGGDEHGIIHLIDNHEPLQIGQQLILLPSHCDTTLNNFNTLYAVRGSEVIGQFPIIGRGRSD</sequence>
<accession>A0A855SER8</accession>
<comment type="caution">
    <text evidence="4">The sequence shown here is derived from an EMBL/GenBank/DDBJ whole genome shotgun (WGS) entry which is preliminary data.</text>
</comment>
<dbReference type="GO" id="GO:0036088">
    <property type="term" value="P:D-serine catabolic process"/>
    <property type="evidence" value="ECO:0007669"/>
    <property type="project" value="TreeGrafter"/>
</dbReference>
<dbReference type="PANTHER" id="PTHR28004:SF2">
    <property type="entry name" value="D-SERINE DEHYDRATASE"/>
    <property type="match status" value="1"/>
</dbReference>
<evidence type="ECO:0000313" key="4">
    <source>
        <dbReference type="EMBL" id="PSX08025.1"/>
    </source>
</evidence>
<dbReference type="GO" id="GO:0008721">
    <property type="term" value="F:D-serine ammonia-lyase activity"/>
    <property type="evidence" value="ECO:0007669"/>
    <property type="project" value="TreeGrafter"/>
</dbReference>
<dbReference type="EMBL" id="PYOY01000003">
    <property type="protein sequence ID" value="PSX08025.1"/>
    <property type="molecule type" value="Genomic_DNA"/>
</dbReference>
<evidence type="ECO:0000256" key="1">
    <source>
        <dbReference type="ARBA" id="ARBA00005323"/>
    </source>
</evidence>
<reference evidence="4 5" key="1">
    <citation type="submission" date="2018-01" db="EMBL/GenBank/DDBJ databases">
        <title>Whole genome sequencing of Histamine producing bacteria.</title>
        <authorList>
            <person name="Butler K."/>
        </authorList>
    </citation>
    <scope>NUCLEOTIDE SEQUENCE [LARGE SCALE GENOMIC DNA]</scope>
    <source>
        <strain evidence="4 5">A2-1</strain>
    </source>
</reference>
<organism evidence="4 5">
    <name type="scientific">Photobacterium angustum</name>
    <dbReference type="NCBI Taxonomy" id="661"/>
    <lineage>
        <taxon>Bacteria</taxon>
        <taxon>Pseudomonadati</taxon>
        <taxon>Pseudomonadota</taxon>
        <taxon>Gammaproteobacteria</taxon>
        <taxon>Vibrionales</taxon>
        <taxon>Vibrionaceae</taxon>
        <taxon>Photobacterium</taxon>
    </lineage>
</organism>
<dbReference type="InterPro" id="IPR051466">
    <property type="entry name" value="D-amino_acid_metab_enzyme"/>
</dbReference>
<dbReference type="SMART" id="SM01119">
    <property type="entry name" value="D-ser_dehydrat"/>
    <property type="match status" value="1"/>
</dbReference>
<feature type="domain" description="D-serine dehydratase-like" evidence="3">
    <location>
        <begin position="263"/>
        <end position="351"/>
    </location>
</feature>
<dbReference type="Proteomes" id="UP000241440">
    <property type="component" value="Unassembled WGS sequence"/>
</dbReference>
<dbReference type="RefSeq" id="WP_045081985.1">
    <property type="nucleotide sequence ID" value="NZ_JZSX01000001.1"/>
</dbReference>
<dbReference type="InterPro" id="IPR001608">
    <property type="entry name" value="Ala_racemase_N"/>
</dbReference>
<evidence type="ECO:0000256" key="2">
    <source>
        <dbReference type="ARBA" id="ARBA00023239"/>
    </source>
</evidence>
<dbReference type="PANTHER" id="PTHR28004">
    <property type="entry name" value="ZGC:162816-RELATED"/>
    <property type="match status" value="1"/>
</dbReference>